<gene>
    <name evidence="1" type="ORF">PeribacterD1_0540</name>
</gene>
<accession>A0A0S1SQJ4</accession>
<evidence type="ECO:0000313" key="1">
    <source>
        <dbReference type="EMBL" id="ALM13226.1"/>
    </source>
</evidence>
<accession>A0A0S1SJT7</accession>
<dbReference type="STRING" id="1735162.PeribacterB2_0539"/>
<name>A0A0S1SLC4_9BACT</name>
<sequence>MKRFFLSLLFVLILVGVPLYLFLRGSPALPPGPEAEEVLRMAAQKSRVLQSVRLAVDGQFRLEGGSLPASGTVELAGVLQDAGDSLQLEITADALVAPGGDRSQTFRVQGEGDIIVVGRKDLTFRIRSLVTEPDQSLFQPELLALLLNQWWVLPAAPSDAEGSVPGGTLTPSPDILRAQSQVVRVVKDRGVTTIDGASVRHFDVVLDSEKLLAYIEQLAAARQETIDREGMSRAIENLQATGEMWIDAETYALRRVLWTIESLQTAQGVLSGSFTAHLSEFDTAPIITPPADAQVLSPASFFGLTDVQQEPGATLSPEKLEQLRSLLEGTSAIAPTE</sequence>
<accession>A0A0S1SLC4</accession>
<proteinExistence type="predicted"/>
<dbReference type="Proteomes" id="UP000069135">
    <property type="component" value="Chromosome"/>
</dbReference>
<reference evidence="1 2" key="2">
    <citation type="journal article" date="2016" name="PeerJ">
        <title>Analysis of five complete genome sequences for members of the class Peribacteria in the recently recognized Peregrinibacteria bacterial phylum.</title>
        <authorList>
            <person name="Anantharaman K."/>
            <person name="Brown C.T."/>
            <person name="Burstein D."/>
            <person name="Castelle C.J."/>
            <person name="Probst A.J."/>
            <person name="Thomas B.C."/>
            <person name="Williams K.H."/>
            <person name="Banfield J.F."/>
        </authorList>
    </citation>
    <scope>NUCLEOTIDE SEQUENCE [LARGE SCALE GENOMIC DNA]</scope>
    <source>
        <strain evidence="1">RIFOXYD1_FULL_PER-ii_59_16</strain>
    </source>
</reference>
<evidence type="ECO:0000313" key="2">
    <source>
        <dbReference type="Proteomes" id="UP000069135"/>
    </source>
</evidence>
<reference evidence="2" key="1">
    <citation type="submission" date="2015-10" db="EMBL/GenBank/DDBJ databases">
        <title>Analysis of five complete genome sequences for members of the class Peribacteria in the recently recognized Peregrinibacteria bacterial phylum.</title>
        <authorList>
            <person name="Anantharaman K."/>
            <person name="Brown C.T."/>
            <person name="Burstein D."/>
            <person name="Castelle C.J."/>
            <person name="Probst A.J."/>
            <person name="Thomas B.C."/>
            <person name="Williams K.H."/>
            <person name="Banfield J.F."/>
        </authorList>
    </citation>
    <scope>NUCLEOTIDE SEQUENCE [LARGE SCALE GENOMIC DNA]</scope>
</reference>
<dbReference type="KEGG" id="prf:PeribacterA2_0540"/>
<accession>A0A0S1SI07</accession>
<organism evidence="1 2">
    <name type="scientific">Candidatus Peribacter riflensis</name>
    <dbReference type="NCBI Taxonomy" id="1735162"/>
    <lineage>
        <taxon>Bacteria</taxon>
        <taxon>Candidatus Peregrinibacteriota</taxon>
        <taxon>Candidatus Peribacteria</taxon>
        <taxon>Candidatus Peribacterales</taxon>
        <taxon>Candidatus Peribacteraceae</taxon>
        <taxon>Candidatus Peribacter</taxon>
    </lineage>
</organism>
<dbReference type="Gene3D" id="2.50.20.20">
    <property type="match status" value="1"/>
</dbReference>
<accession>A0A0S1SUZ9</accession>
<dbReference type="AlphaFoldDB" id="A0A0S1SLC4"/>
<protein>
    <submittedName>
        <fullName evidence="1">Uncharacterized protein</fullName>
    </submittedName>
</protein>
<dbReference type="EMBL" id="CP013065">
    <property type="protein sequence ID" value="ALM13226.1"/>
    <property type="molecule type" value="Genomic_DNA"/>
</dbReference>